<dbReference type="EMBL" id="JBBCAQ010000010">
    <property type="protein sequence ID" value="KAK7602145.1"/>
    <property type="molecule type" value="Genomic_DNA"/>
</dbReference>
<dbReference type="Gene3D" id="3.90.190.10">
    <property type="entry name" value="Protein tyrosine phosphatase superfamily"/>
    <property type="match status" value="1"/>
</dbReference>
<dbReference type="GO" id="GO:0005737">
    <property type="term" value="C:cytoplasm"/>
    <property type="evidence" value="ECO:0007669"/>
    <property type="project" value="TreeGrafter"/>
</dbReference>
<evidence type="ECO:0000313" key="6">
    <source>
        <dbReference type="Proteomes" id="UP001367676"/>
    </source>
</evidence>
<keyword evidence="6" id="KW-1185">Reference proteome</keyword>
<comment type="caution">
    <text evidence="5">The sequence shown here is derived from an EMBL/GenBank/DDBJ whole genome shotgun (WGS) entry which is preliminary data.</text>
</comment>
<dbReference type="PROSITE" id="PS50054">
    <property type="entry name" value="TYR_PHOSPHATASE_DUAL"/>
    <property type="match status" value="1"/>
</dbReference>
<feature type="domain" description="Tyrosine specific protein phosphatases" evidence="4">
    <location>
        <begin position="120"/>
        <end position="178"/>
    </location>
</feature>
<keyword evidence="1" id="KW-0378">Hydrolase</keyword>
<dbReference type="PROSITE" id="PS50056">
    <property type="entry name" value="TYR_PHOSPHATASE_2"/>
    <property type="match status" value="1"/>
</dbReference>
<evidence type="ECO:0000256" key="1">
    <source>
        <dbReference type="ARBA" id="ARBA00022801"/>
    </source>
</evidence>
<dbReference type="InterPro" id="IPR029021">
    <property type="entry name" value="Prot-tyrosine_phosphatase-like"/>
</dbReference>
<accession>A0AAN9TN22</accession>
<dbReference type="InterPro" id="IPR020422">
    <property type="entry name" value="TYR_PHOSPHATASE_DUAL_dom"/>
</dbReference>
<evidence type="ECO:0000313" key="5">
    <source>
        <dbReference type="EMBL" id="KAK7602145.1"/>
    </source>
</evidence>
<dbReference type="Proteomes" id="UP001367676">
    <property type="component" value="Unassembled WGS sequence"/>
</dbReference>
<gene>
    <name evidence="5" type="ORF">V9T40_009586</name>
</gene>
<dbReference type="CDD" id="cd14498">
    <property type="entry name" value="DSP"/>
    <property type="match status" value="1"/>
</dbReference>
<dbReference type="InterPro" id="IPR016130">
    <property type="entry name" value="Tyr_Pase_AS"/>
</dbReference>
<evidence type="ECO:0008006" key="7">
    <source>
        <dbReference type="Google" id="ProtNLM"/>
    </source>
</evidence>
<name>A0AAN9TN22_9HEMI</name>
<dbReference type="InterPro" id="IPR000387">
    <property type="entry name" value="Tyr_Pase_dom"/>
</dbReference>
<dbReference type="Pfam" id="PF00782">
    <property type="entry name" value="DSPc"/>
    <property type="match status" value="1"/>
</dbReference>
<reference evidence="5 6" key="1">
    <citation type="submission" date="2024-03" db="EMBL/GenBank/DDBJ databases">
        <title>Adaptation during the transition from Ophiocordyceps entomopathogen to insect associate is accompanied by gene loss and intensified selection.</title>
        <authorList>
            <person name="Ward C.M."/>
            <person name="Onetto C.A."/>
            <person name="Borneman A.R."/>
        </authorList>
    </citation>
    <scope>NUCLEOTIDE SEQUENCE [LARGE SCALE GENOMIC DNA]</scope>
    <source>
        <strain evidence="5">AWRI1</strain>
        <tissue evidence="5">Single Adult Female</tissue>
    </source>
</reference>
<evidence type="ECO:0000259" key="4">
    <source>
        <dbReference type="PROSITE" id="PS50056"/>
    </source>
</evidence>
<dbReference type="SMART" id="SM00195">
    <property type="entry name" value="DSPc"/>
    <property type="match status" value="1"/>
</dbReference>
<evidence type="ECO:0000259" key="3">
    <source>
        <dbReference type="PROSITE" id="PS50054"/>
    </source>
</evidence>
<protein>
    <recommendedName>
        <fullName evidence="7">Dual specificity protein phosphatase 19</fullName>
    </recommendedName>
</protein>
<dbReference type="PROSITE" id="PS00383">
    <property type="entry name" value="TYR_PHOSPHATASE_1"/>
    <property type="match status" value="1"/>
</dbReference>
<dbReference type="InterPro" id="IPR000340">
    <property type="entry name" value="Dual-sp_phosphatase_cat-dom"/>
</dbReference>
<organism evidence="5 6">
    <name type="scientific">Parthenolecanium corni</name>
    <dbReference type="NCBI Taxonomy" id="536013"/>
    <lineage>
        <taxon>Eukaryota</taxon>
        <taxon>Metazoa</taxon>
        <taxon>Ecdysozoa</taxon>
        <taxon>Arthropoda</taxon>
        <taxon>Hexapoda</taxon>
        <taxon>Insecta</taxon>
        <taxon>Pterygota</taxon>
        <taxon>Neoptera</taxon>
        <taxon>Paraneoptera</taxon>
        <taxon>Hemiptera</taxon>
        <taxon>Sternorrhyncha</taxon>
        <taxon>Coccoidea</taxon>
        <taxon>Coccidae</taxon>
        <taxon>Parthenolecanium</taxon>
    </lineage>
</organism>
<dbReference type="SUPFAM" id="SSF52799">
    <property type="entry name" value="(Phosphotyrosine protein) phosphatases II"/>
    <property type="match status" value="1"/>
</dbReference>
<feature type="domain" description="Tyrosine-protein phosphatase" evidence="3">
    <location>
        <begin position="60"/>
        <end position="199"/>
    </location>
</feature>
<dbReference type="AlphaFoldDB" id="A0AAN9TN22"/>
<dbReference type="GO" id="GO:0008579">
    <property type="term" value="F:JUN kinase phosphatase activity"/>
    <property type="evidence" value="ECO:0007669"/>
    <property type="project" value="TreeGrafter"/>
</dbReference>
<dbReference type="PANTHER" id="PTHR46377:SF1">
    <property type="entry name" value="DUAL SPECIFICITY PROTEIN PHOSPHATASE 19"/>
    <property type="match status" value="1"/>
</dbReference>
<proteinExistence type="predicted"/>
<keyword evidence="2" id="KW-0904">Protein phosphatase</keyword>
<evidence type="ECO:0000256" key="2">
    <source>
        <dbReference type="ARBA" id="ARBA00022912"/>
    </source>
</evidence>
<dbReference type="PANTHER" id="PTHR46377">
    <property type="entry name" value="DUAL SPECIFICITY PROTEIN PHOSPHATASE 19"/>
    <property type="match status" value="1"/>
</dbReference>
<sequence>MSLESKIRDRLDSLKPAVTTIYYSNGEVHQETRDKDGNSAVQKLNSSSPGYIIDEVPDLSVSKILPWLYLGSQDVIFDYELLKSNNITHILSIGIPCPPYSDIKNTFFEALDLEEFRIVDLFEKCIETIDEVHRDSGIIYIHCNAGVSRSPTIVAAYLMHSSKINCTEALNMIKLVRPKINPNYGFLKQLREFEKLIIKK</sequence>